<comment type="subcellular location">
    <subcellularLocation>
        <location evidence="2">Cell membrane</location>
        <topology evidence="2">Multi-pass membrane protein</topology>
    </subcellularLocation>
</comment>
<dbReference type="InterPro" id="IPR001789">
    <property type="entry name" value="Sig_transdc_resp-reg_receiver"/>
</dbReference>
<dbReference type="PROSITE" id="PS50110">
    <property type="entry name" value="RESPONSE_REGULATORY"/>
    <property type="match status" value="1"/>
</dbReference>
<evidence type="ECO:0000256" key="10">
    <source>
        <dbReference type="ARBA" id="ARBA00022840"/>
    </source>
</evidence>
<evidence type="ECO:0000256" key="5">
    <source>
        <dbReference type="ARBA" id="ARBA00022475"/>
    </source>
</evidence>
<dbReference type="Gene3D" id="3.30.450.20">
    <property type="entry name" value="PAS domain"/>
    <property type="match status" value="1"/>
</dbReference>
<dbReference type="SMART" id="SM00448">
    <property type="entry name" value="REC"/>
    <property type="match status" value="1"/>
</dbReference>
<dbReference type="CDD" id="cd16922">
    <property type="entry name" value="HATPase_EvgS-ArcB-TorS-like"/>
    <property type="match status" value="1"/>
</dbReference>
<keyword evidence="10" id="KW-0067">ATP-binding</keyword>
<dbReference type="SUPFAM" id="SSF52172">
    <property type="entry name" value="CheY-like"/>
    <property type="match status" value="1"/>
</dbReference>
<dbReference type="GO" id="GO:0000155">
    <property type="term" value="F:phosphorelay sensor kinase activity"/>
    <property type="evidence" value="ECO:0007669"/>
    <property type="project" value="InterPro"/>
</dbReference>
<dbReference type="SMART" id="SM00086">
    <property type="entry name" value="PAC"/>
    <property type="match status" value="1"/>
</dbReference>
<evidence type="ECO:0000256" key="12">
    <source>
        <dbReference type="ARBA" id="ARBA00023012"/>
    </source>
</evidence>
<gene>
    <name evidence="24" type="ORF">GBA63_14810</name>
</gene>
<dbReference type="PROSITE" id="PS50109">
    <property type="entry name" value="HIS_KIN"/>
    <property type="match status" value="1"/>
</dbReference>
<dbReference type="Pfam" id="PF00512">
    <property type="entry name" value="HisKA"/>
    <property type="match status" value="1"/>
</dbReference>
<dbReference type="InterPro" id="IPR001610">
    <property type="entry name" value="PAC"/>
</dbReference>
<evidence type="ECO:0000256" key="1">
    <source>
        <dbReference type="ARBA" id="ARBA00000085"/>
    </source>
</evidence>
<evidence type="ECO:0000313" key="25">
    <source>
        <dbReference type="Proteomes" id="UP000501452"/>
    </source>
</evidence>
<evidence type="ECO:0000256" key="11">
    <source>
        <dbReference type="ARBA" id="ARBA00022989"/>
    </source>
</evidence>
<keyword evidence="8" id="KW-0547">Nucleotide-binding</keyword>
<dbReference type="Pfam" id="PF00072">
    <property type="entry name" value="Response_reg"/>
    <property type="match status" value="1"/>
</dbReference>
<keyword evidence="7 18" id="KW-0812">Transmembrane</keyword>
<dbReference type="InterPro" id="IPR036641">
    <property type="entry name" value="HPT_dom_sf"/>
</dbReference>
<feature type="domain" description="PAC" evidence="22">
    <location>
        <begin position="237"/>
        <end position="289"/>
    </location>
</feature>
<feature type="domain" description="PAS" evidence="21">
    <location>
        <begin position="162"/>
        <end position="203"/>
    </location>
</feature>
<feature type="compositionally biased region" description="Basic residues" evidence="17">
    <location>
        <begin position="630"/>
        <end position="654"/>
    </location>
</feature>
<dbReference type="EC" id="2.7.13.3" evidence="4"/>
<dbReference type="FunFam" id="1.10.287.130:FF:000158">
    <property type="entry name" value="Hybrid sensor histidine kinase/response regulator"/>
    <property type="match status" value="1"/>
</dbReference>
<evidence type="ECO:0000256" key="8">
    <source>
        <dbReference type="ARBA" id="ARBA00022741"/>
    </source>
</evidence>
<evidence type="ECO:0000256" key="3">
    <source>
        <dbReference type="ARBA" id="ARBA00006402"/>
    </source>
</evidence>
<feature type="transmembrane region" description="Helical" evidence="18">
    <location>
        <begin position="136"/>
        <end position="156"/>
    </location>
</feature>
<dbReference type="Gene3D" id="3.40.50.2300">
    <property type="match status" value="1"/>
</dbReference>
<keyword evidence="12" id="KW-0902">Two-component regulatory system</keyword>
<sequence length="808" mass="88615">MGWLLKVGSQDPDLRQKGRILAIILWGMVITAIGLAVFNLVRQEFVYNFSNALSIAILLLLLLANRLGYVLPAGMVAMLIMTIGPFVLFDKSATEATYVILAFPIFIAGFLIAPWASLAVVAVIGAIYVVTGVAALISYIPLLVFFIFAVIVYLFAQSVRQAEFKYRSIFENATDGIYQSTPDGRLTTVNPAMARIFGYDSPDEMIQAVSHIGRELYADPSERQKTLNRVAEEGTVSNVESVGRRRGGEEVWLSWSARAIRGADGRIEGYEGTVEDITERKRAEAELRNAQTAAEAANRAKSEFLANMSHEIRTPMNGVIGMTGLLLDTDLTPEQQGYARTVRSSGEVLLALLDDILDFSKIEAGETRIERLDFGPHEVVNEAVAPFERKAKEKGLVFSYRISEDVPALLEGDPLRIRQVLTNLLDNALKFTHEGGVSLKVERTDTADDAATIRFEVSDTGIGMTEEQRGRLFRSFSQADASTTRRYGGTGLGLAISKRLVELMGGEIGVQSEPGAGSTFHFSLPLGLLEEAVSPRPVTKTVPPPEQNGLTNHEGQRLLVAEDTMVNQIVAVELLKRRGYEVDVVENGSEAVEAAARTRYAAILMDIQMPGMDGYEATAEIRRKEPRAAGPHRRDHGPRPPRRPREGHRGRHGRLYLQAHQAGGTRPDTRHLALPHPHAHRSPPHEAPSPPRPEGSLDGEILADLRTIQREGGGEIVTELLRAFFDETPPLMETLHGAAREADAPTLKRAAHAINGIARAVGARRMSEICMELENLADEGDFSRIPDQLEELESEQSRVNALLAKGLA</sequence>
<organism evidence="24 25">
    <name type="scientific">Rubrobacter tropicus</name>
    <dbReference type="NCBI Taxonomy" id="2653851"/>
    <lineage>
        <taxon>Bacteria</taxon>
        <taxon>Bacillati</taxon>
        <taxon>Actinomycetota</taxon>
        <taxon>Rubrobacteria</taxon>
        <taxon>Rubrobacterales</taxon>
        <taxon>Rubrobacteraceae</taxon>
        <taxon>Rubrobacter</taxon>
    </lineage>
</organism>
<evidence type="ECO:0000256" key="17">
    <source>
        <dbReference type="SAM" id="MobiDB-lite"/>
    </source>
</evidence>
<dbReference type="PANTHER" id="PTHR45339">
    <property type="entry name" value="HYBRID SIGNAL TRANSDUCTION HISTIDINE KINASE J"/>
    <property type="match status" value="1"/>
</dbReference>
<protein>
    <recommendedName>
        <fullName evidence="14">Circadian input-output histidine kinase CikA</fullName>
        <ecNumber evidence="4">2.7.13.3</ecNumber>
    </recommendedName>
</protein>
<dbReference type="AlphaFoldDB" id="A0A6G8QBF9"/>
<dbReference type="InterPro" id="IPR000700">
    <property type="entry name" value="PAS-assoc_C"/>
</dbReference>
<dbReference type="SUPFAM" id="SSF55874">
    <property type="entry name" value="ATPase domain of HSP90 chaperone/DNA topoisomerase II/histidine kinase"/>
    <property type="match status" value="1"/>
</dbReference>
<evidence type="ECO:0000256" key="4">
    <source>
        <dbReference type="ARBA" id="ARBA00012438"/>
    </source>
</evidence>
<dbReference type="InterPro" id="IPR008207">
    <property type="entry name" value="Sig_transdc_His_kin_Hpt_dom"/>
</dbReference>
<evidence type="ECO:0000256" key="16">
    <source>
        <dbReference type="PROSITE-ProRule" id="PRU00169"/>
    </source>
</evidence>
<dbReference type="PANTHER" id="PTHR45339:SF1">
    <property type="entry name" value="HYBRID SIGNAL TRANSDUCTION HISTIDINE KINASE J"/>
    <property type="match status" value="1"/>
</dbReference>
<dbReference type="Pfam" id="PF02518">
    <property type="entry name" value="HATPase_c"/>
    <property type="match status" value="1"/>
</dbReference>
<dbReference type="Pfam" id="PF01627">
    <property type="entry name" value="Hpt"/>
    <property type="match status" value="1"/>
</dbReference>
<dbReference type="FunFam" id="3.30.565.10:FF:000010">
    <property type="entry name" value="Sensor histidine kinase RcsC"/>
    <property type="match status" value="1"/>
</dbReference>
<comment type="similarity">
    <text evidence="3">In the N-terminal section; belongs to the phytochrome family.</text>
</comment>
<dbReference type="GO" id="GO:0005886">
    <property type="term" value="C:plasma membrane"/>
    <property type="evidence" value="ECO:0007669"/>
    <property type="project" value="UniProtKB-SubCell"/>
</dbReference>
<dbReference type="InterPro" id="IPR000014">
    <property type="entry name" value="PAS"/>
</dbReference>
<feature type="transmembrane region" description="Helical" evidence="18">
    <location>
        <begin position="101"/>
        <end position="130"/>
    </location>
</feature>
<evidence type="ECO:0000256" key="7">
    <source>
        <dbReference type="ARBA" id="ARBA00022692"/>
    </source>
</evidence>
<evidence type="ECO:0000256" key="15">
    <source>
        <dbReference type="PROSITE-ProRule" id="PRU00110"/>
    </source>
</evidence>
<dbReference type="SUPFAM" id="SSF47226">
    <property type="entry name" value="Histidine-containing phosphotransfer domain, HPT domain"/>
    <property type="match status" value="1"/>
</dbReference>
<dbReference type="InterPro" id="IPR003594">
    <property type="entry name" value="HATPase_dom"/>
</dbReference>
<dbReference type="NCBIfam" id="TIGR00229">
    <property type="entry name" value="sensory_box"/>
    <property type="match status" value="1"/>
</dbReference>
<dbReference type="SUPFAM" id="SSF47384">
    <property type="entry name" value="Homodimeric domain of signal transducing histidine kinase"/>
    <property type="match status" value="1"/>
</dbReference>
<dbReference type="InterPro" id="IPR004358">
    <property type="entry name" value="Sig_transdc_His_kin-like_C"/>
</dbReference>
<feature type="transmembrane region" description="Helical" evidence="18">
    <location>
        <begin position="20"/>
        <end position="38"/>
    </location>
</feature>
<dbReference type="Proteomes" id="UP000501452">
    <property type="component" value="Chromosome"/>
</dbReference>
<dbReference type="Gene3D" id="3.30.565.10">
    <property type="entry name" value="Histidine kinase-like ATPase, C-terminal domain"/>
    <property type="match status" value="1"/>
</dbReference>
<dbReference type="PROSITE" id="PS50113">
    <property type="entry name" value="PAC"/>
    <property type="match status" value="1"/>
</dbReference>
<dbReference type="PROSITE" id="PS50112">
    <property type="entry name" value="PAS"/>
    <property type="match status" value="1"/>
</dbReference>
<dbReference type="InterPro" id="IPR011006">
    <property type="entry name" value="CheY-like_superfamily"/>
</dbReference>
<evidence type="ECO:0000256" key="14">
    <source>
        <dbReference type="ARBA" id="ARBA00074306"/>
    </source>
</evidence>
<comment type="catalytic activity">
    <reaction evidence="1">
        <text>ATP + protein L-histidine = ADP + protein N-phospho-L-histidine.</text>
        <dbReference type="EC" id="2.7.13.3"/>
    </reaction>
</comment>
<dbReference type="CDD" id="cd00088">
    <property type="entry name" value="HPT"/>
    <property type="match status" value="1"/>
</dbReference>
<feature type="transmembrane region" description="Helical" evidence="18">
    <location>
        <begin position="45"/>
        <end position="63"/>
    </location>
</feature>
<proteinExistence type="inferred from homology"/>
<feature type="transmembrane region" description="Helical" evidence="18">
    <location>
        <begin position="69"/>
        <end position="89"/>
    </location>
</feature>
<feature type="domain" description="Histidine kinase" evidence="19">
    <location>
        <begin position="307"/>
        <end position="528"/>
    </location>
</feature>
<evidence type="ECO:0000256" key="18">
    <source>
        <dbReference type="SAM" id="Phobius"/>
    </source>
</evidence>
<feature type="modified residue" description="Phosphohistidine" evidence="15">
    <location>
        <position position="752"/>
    </location>
</feature>
<accession>A0A6G8QBF9</accession>
<dbReference type="InterPro" id="IPR005467">
    <property type="entry name" value="His_kinase_dom"/>
</dbReference>
<dbReference type="KEGG" id="rub:GBA63_14810"/>
<dbReference type="CDD" id="cd00130">
    <property type="entry name" value="PAS"/>
    <property type="match status" value="1"/>
</dbReference>
<evidence type="ECO:0000259" key="21">
    <source>
        <dbReference type="PROSITE" id="PS50112"/>
    </source>
</evidence>
<dbReference type="GO" id="GO:0005524">
    <property type="term" value="F:ATP binding"/>
    <property type="evidence" value="ECO:0007669"/>
    <property type="project" value="UniProtKB-KW"/>
</dbReference>
<dbReference type="InterPro" id="IPR036097">
    <property type="entry name" value="HisK_dim/P_sf"/>
</dbReference>
<keyword evidence="11 18" id="KW-1133">Transmembrane helix</keyword>
<evidence type="ECO:0000259" key="22">
    <source>
        <dbReference type="PROSITE" id="PS50113"/>
    </source>
</evidence>
<keyword evidence="9" id="KW-0808">Transferase</keyword>
<feature type="domain" description="Response regulatory" evidence="20">
    <location>
        <begin position="557"/>
        <end position="774"/>
    </location>
</feature>
<dbReference type="EMBL" id="CP045119">
    <property type="protein sequence ID" value="QIN83762.1"/>
    <property type="molecule type" value="Genomic_DNA"/>
</dbReference>
<keyword evidence="5" id="KW-1003">Cell membrane</keyword>
<dbReference type="SMART" id="SM00091">
    <property type="entry name" value="PAS"/>
    <property type="match status" value="1"/>
</dbReference>
<dbReference type="SMART" id="SM00073">
    <property type="entry name" value="HPT"/>
    <property type="match status" value="1"/>
</dbReference>
<dbReference type="PRINTS" id="PR00344">
    <property type="entry name" value="BCTRLSENSOR"/>
</dbReference>
<evidence type="ECO:0000313" key="24">
    <source>
        <dbReference type="EMBL" id="QIN83762.1"/>
    </source>
</evidence>
<dbReference type="Gene3D" id="1.20.120.160">
    <property type="entry name" value="HPT domain"/>
    <property type="match status" value="1"/>
</dbReference>
<dbReference type="InterPro" id="IPR013656">
    <property type="entry name" value="PAS_4"/>
</dbReference>
<evidence type="ECO:0000256" key="2">
    <source>
        <dbReference type="ARBA" id="ARBA00004651"/>
    </source>
</evidence>
<dbReference type="CDD" id="cd17546">
    <property type="entry name" value="REC_hyHK_CKI1_RcsC-like"/>
    <property type="match status" value="1"/>
</dbReference>
<dbReference type="InterPro" id="IPR003661">
    <property type="entry name" value="HisK_dim/P_dom"/>
</dbReference>
<evidence type="ECO:0000259" key="19">
    <source>
        <dbReference type="PROSITE" id="PS50109"/>
    </source>
</evidence>
<feature type="domain" description="HPt" evidence="23">
    <location>
        <begin position="713"/>
        <end position="808"/>
    </location>
</feature>
<dbReference type="InterPro" id="IPR035965">
    <property type="entry name" value="PAS-like_dom_sf"/>
</dbReference>
<name>A0A6G8QBF9_9ACTN</name>
<dbReference type="Pfam" id="PF08448">
    <property type="entry name" value="PAS_4"/>
    <property type="match status" value="1"/>
</dbReference>
<evidence type="ECO:0000256" key="6">
    <source>
        <dbReference type="ARBA" id="ARBA00022553"/>
    </source>
</evidence>
<dbReference type="CDD" id="cd00082">
    <property type="entry name" value="HisKA"/>
    <property type="match status" value="1"/>
</dbReference>
<dbReference type="InterPro" id="IPR036890">
    <property type="entry name" value="HATPase_C_sf"/>
</dbReference>
<dbReference type="SMART" id="SM00388">
    <property type="entry name" value="HisKA"/>
    <property type="match status" value="1"/>
</dbReference>
<dbReference type="Gene3D" id="1.10.287.130">
    <property type="match status" value="1"/>
</dbReference>
<keyword evidence="6 16" id="KW-0597">Phosphoprotein</keyword>
<evidence type="ECO:0000256" key="9">
    <source>
        <dbReference type="ARBA" id="ARBA00022777"/>
    </source>
</evidence>
<keyword evidence="13 18" id="KW-0472">Membrane</keyword>
<reference evidence="24 25" key="1">
    <citation type="submission" date="2019-10" db="EMBL/GenBank/DDBJ databases">
        <title>Rubrobacter sp nov SCSIO 52090 isolated from a deep-sea sediment in the South China Sea.</title>
        <authorList>
            <person name="Chen R.W."/>
        </authorList>
    </citation>
    <scope>NUCLEOTIDE SEQUENCE [LARGE SCALE GENOMIC DNA]</scope>
    <source>
        <strain evidence="24 25">SCSIO 52909</strain>
    </source>
</reference>
<evidence type="ECO:0000256" key="13">
    <source>
        <dbReference type="ARBA" id="ARBA00023136"/>
    </source>
</evidence>
<evidence type="ECO:0000259" key="20">
    <source>
        <dbReference type="PROSITE" id="PS50110"/>
    </source>
</evidence>
<dbReference type="SMART" id="SM00387">
    <property type="entry name" value="HATPase_c"/>
    <property type="match status" value="1"/>
</dbReference>
<feature type="modified residue" description="4-aspartylphosphate" evidence="16">
    <location>
        <position position="606"/>
    </location>
</feature>
<dbReference type="PROSITE" id="PS50894">
    <property type="entry name" value="HPT"/>
    <property type="match status" value="1"/>
</dbReference>
<feature type="region of interest" description="Disordered" evidence="17">
    <location>
        <begin position="624"/>
        <end position="698"/>
    </location>
</feature>
<keyword evidence="9" id="KW-0418">Kinase</keyword>
<keyword evidence="25" id="KW-1185">Reference proteome</keyword>
<dbReference type="SUPFAM" id="SSF55785">
    <property type="entry name" value="PYP-like sensor domain (PAS domain)"/>
    <property type="match status" value="1"/>
</dbReference>
<evidence type="ECO:0000259" key="23">
    <source>
        <dbReference type="PROSITE" id="PS50894"/>
    </source>
</evidence>